<keyword evidence="2" id="KW-0540">Nuclease</keyword>
<evidence type="ECO:0000313" key="2">
    <source>
        <dbReference type="EMBL" id="VYT27597.1"/>
    </source>
</evidence>
<keyword evidence="2" id="KW-0255">Endonuclease</keyword>
<dbReference type="AlphaFoldDB" id="A0A6N2VD90"/>
<dbReference type="InterPro" id="IPR002711">
    <property type="entry name" value="HNH"/>
</dbReference>
<name>A0A6N2VD90_BLAHA</name>
<protein>
    <submittedName>
        <fullName evidence="2">HNH endonuclease</fullName>
    </submittedName>
</protein>
<dbReference type="Pfam" id="PF01844">
    <property type="entry name" value="HNH"/>
    <property type="match status" value="1"/>
</dbReference>
<dbReference type="PANTHER" id="PTHR33877:SF1">
    <property type="entry name" value="TYPE IV METHYL-DIRECTED RESTRICTION ENZYME ECOKMCRA"/>
    <property type="match status" value="1"/>
</dbReference>
<dbReference type="PANTHER" id="PTHR33877">
    <property type="entry name" value="SLL1193 PROTEIN"/>
    <property type="match status" value="1"/>
</dbReference>
<sequence length="100" mass="11641">MLEDDDVTKQAGIIPYLLSDRTPHDEKHLSIRTFSDAQKRRVYEKQQHKCPCCQKNGIDTEYAFEEMEGDHIIPWSKGGRTVEDNLQMLCKKCNNDKGNR</sequence>
<dbReference type="RefSeq" id="WP_022239167.1">
    <property type="nucleotide sequence ID" value="NZ_CACRSY010000016.1"/>
</dbReference>
<dbReference type="InterPro" id="IPR003615">
    <property type="entry name" value="HNH_nuc"/>
</dbReference>
<accession>A0A6N2VD90</accession>
<proteinExistence type="predicted"/>
<dbReference type="GO" id="GO:0008270">
    <property type="term" value="F:zinc ion binding"/>
    <property type="evidence" value="ECO:0007669"/>
    <property type="project" value="InterPro"/>
</dbReference>
<dbReference type="GO" id="GO:0003676">
    <property type="term" value="F:nucleic acid binding"/>
    <property type="evidence" value="ECO:0007669"/>
    <property type="project" value="InterPro"/>
</dbReference>
<dbReference type="Gene3D" id="1.10.30.50">
    <property type="match status" value="1"/>
</dbReference>
<dbReference type="InterPro" id="IPR052892">
    <property type="entry name" value="NA-targeting_endonuclease"/>
</dbReference>
<dbReference type="EMBL" id="CACRSY010000016">
    <property type="protein sequence ID" value="VYT27597.1"/>
    <property type="molecule type" value="Genomic_DNA"/>
</dbReference>
<dbReference type="GO" id="GO:0004519">
    <property type="term" value="F:endonuclease activity"/>
    <property type="evidence" value="ECO:0007669"/>
    <property type="project" value="UniProtKB-KW"/>
</dbReference>
<reference evidence="2" key="1">
    <citation type="submission" date="2019-11" db="EMBL/GenBank/DDBJ databases">
        <authorList>
            <person name="Feng L."/>
        </authorList>
    </citation>
    <scope>NUCLEOTIDE SEQUENCE</scope>
    <source>
        <strain evidence="2">BhanseniiLFYP23</strain>
    </source>
</reference>
<organism evidence="2">
    <name type="scientific">Blautia hansenii</name>
    <name type="common">Ruminococcus hansenii</name>
    <dbReference type="NCBI Taxonomy" id="1322"/>
    <lineage>
        <taxon>Bacteria</taxon>
        <taxon>Bacillati</taxon>
        <taxon>Bacillota</taxon>
        <taxon>Clostridia</taxon>
        <taxon>Lachnospirales</taxon>
        <taxon>Lachnospiraceae</taxon>
        <taxon>Blautia</taxon>
    </lineage>
</organism>
<keyword evidence="2" id="KW-0378">Hydrolase</keyword>
<dbReference type="SMART" id="SM00507">
    <property type="entry name" value="HNHc"/>
    <property type="match status" value="1"/>
</dbReference>
<evidence type="ECO:0000259" key="1">
    <source>
        <dbReference type="SMART" id="SM00507"/>
    </source>
</evidence>
<feature type="domain" description="HNH nuclease" evidence="1">
    <location>
        <begin position="38"/>
        <end position="95"/>
    </location>
</feature>
<gene>
    <name evidence="2" type="ORF">BHLFYP23_00977</name>
</gene>
<dbReference type="CDD" id="cd00085">
    <property type="entry name" value="HNHc"/>
    <property type="match status" value="1"/>
</dbReference>